<name>A0A9Q1LTR9_9SOLA</name>
<dbReference type="Gene3D" id="3.40.50.410">
    <property type="entry name" value="von Willebrand factor, type A domain"/>
    <property type="match status" value="1"/>
</dbReference>
<evidence type="ECO:0000259" key="2">
    <source>
        <dbReference type="PROSITE" id="PS50234"/>
    </source>
</evidence>
<evidence type="ECO:0000313" key="3">
    <source>
        <dbReference type="EMBL" id="KAJ8544677.1"/>
    </source>
</evidence>
<dbReference type="InterPro" id="IPR002035">
    <property type="entry name" value="VWF_A"/>
</dbReference>
<organism evidence="3 4">
    <name type="scientific">Anisodus acutangulus</name>
    <dbReference type="NCBI Taxonomy" id="402998"/>
    <lineage>
        <taxon>Eukaryota</taxon>
        <taxon>Viridiplantae</taxon>
        <taxon>Streptophyta</taxon>
        <taxon>Embryophyta</taxon>
        <taxon>Tracheophyta</taxon>
        <taxon>Spermatophyta</taxon>
        <taxon>Magnoliopsida</taxon>
        <taxon>eudicotyledons</taxon>
        <taxon>Gunneridae</taxon>
        <taxon>Pentapetalae</taxon>
        <taxon>asterids</taxon>
        <taxon>lamiids</taxon>
        <taxon>Solanales</taxon>
        <taxon>Solanaceae</taxon>
        <taxon>Solanoideae</taxon>
        <taxon>Hyoscyameae</taxon>
        <taxon>Anisodus</taxon>
    </lineage>
</organism>
<protein>
    <recommendedName>
        <fullName evidence="2">VWFA domain-containing protein</fullName>
    </recommendedName>
</protein>
<proteinExistence type="predicted"/>
<feature type="domain" description="VWFA" evidence="2">
    <location>
        <begin position="88"/>
        <end position="144"/>
    </location>
</feature>
<keyword evidence="1" id="KW-0732">Signal</keyword>
<dbReference type="PANTHER" id="PTHR10579">
    <property type="entry name" value="CALCIUM-ACTIVATED CHLORIDE CHANNEL REGULATOR"/>
    <property type="match status" value="1"/>
</dbReference>
<comment type="caution">
    <text evidence="3">The sequence shown here is derived from an EMBL/GenBank/DDBJ whole genome shotgun (WGS) entry which is preliminary data.</text>
</comment>
<dbReference type="AlphaFoldDB" id="A0A9Q1LTR9"/>
<dbReference type="EMBL" id="JAJAGQ010000013">
    <property type="protein sequence ID" value="KAJ8544677.1"/>
    <property type="molecule type" value="Genomic_DNA"/>
</dbReference>
<feature type="chain" id="PRO_5040361692" description="VWFA domain-containing protein" evidence="1">
    <location>
        <begin position="23"/>
        <end position="144"/>
    </location>
</feature>
<dbReference type="SUPFAM" id="SSF53300">
    <property type="entry name" value="vWA-like"/>
    <property type="match status" value="1"/>
</dbReference>
<dbReference type="Proteomes" id="UP001152561">
    <property type="component" value="Unassembled WGS sequence"/>
</dbReference>
<gene>
    <name evidence="3" type="ORF">K7X08_017260</name>
</gene>
<feature type="signal peptide" evidence="1">
    <location>
        <begin position="1"/>
        <end position="22"/>
    </location>
</feature>
<evidence type="ECO:0000313" key="4">
    <source>
        <dbReference type="Proteomes" id="UP001152561"/>
    </source>
</evidence>
<dbReference type="PROSITE" id="PS50234">
    <property type="entry name" value="VWFA"/>
    <property type="match status" value="1"/>
</dbReference>
<dbReference type="OrthoDB" id="1937894at2759"/>
<reference evidence="4" key="1">
    <citation type="journal article" date="2023" name="Proc. Natl. Acad. Sci. U.S.A.">
        <title>Genomic and structural basis for evolution of tropane alkaloid biosynthesis.</title>
        <authorList>
            <person name="Wanga Y.-J."/>
            <person name="Taina T."/>
            <person name="Yua J.-Y."/>
            <person name="Lia J."/>
            <person name="Xua B."/>
            <person name="Chenc J."/>
            <person name="D'Auriad J.C."/>
            <person name="Huanga J.-P."/>
            <person name="Huanga S.-X."/>
        </authorList>
    </citation>
    <scope>NUCLEOTIDE SEQUENCE [LARGE SCALE GENOMIC DNA]</scope>
    <source>
        <strain evidence="4">cv. KIB-2019</strain>
    </source>
</reference>
<sequence>MVRPYSLLNAVTLSTSAALAIALSMEITFVPSADANANGRRSLSNFQMQEEFPALAAAQDVPKFAVLVGVRAPPLLGVAQDLERAPINLVSVLDVSGSMNGSKLTLIKQAVCFVIQNLGPSDRLAIATFSSRAQRNFPLRRMTE</sequence>
<dbReference type="InterPro" id="IPR036465">
    <property type="entry name" value="vWFA_dom_sf"/>
</dbReference>
<evidence type="ECO:0000256" key="1">
    <source>
        <dbReference type="SAM" id="SignalP"/>
    </source>
</evidence>
<keyword evidence="4" id="KW-1185">Reference proteome</keyword>
<dbReference type="PANTHER" id="PTHR10579:SF146">
    <property type="entry name" value="RING-TYPE DOMAIN-CONTAINING PROTEIN"/>
    <property type="match status" value="1"/>
</dbReference>
<accession>A0A9Q1LTR9</accession>
<dbReference type="Pfam" id="PF00092">
    <property type="entry name" value="VWA"/>
    <property type="match status" value="1"/>
</dbReference>
<dbReference type="InterPro" id="IPR051266">
    <property type="entry name" value="CLCR"/>
</dbReference>